<name>A0A6S6PF39_ACEAC</name>
<dbReference type="RefSeq" id="WP_099349342.1">
    <property type="nucleotide sequence ID" value="NZ_BEWK01000076.1"/>
</dbReference>
<dbReference type="EMBL" id="AP023326">
    <property type="protein sequence ID" value="BCI66368.1"/>
    <property type="molecule type" value="Genomic_DNA"/>
</dbReference>
<feature type="compositionally biased region" description="Low complexity" evidence="1">
    <location>
        <begin position="158"/>
        <end position="174"/>
    </location>
</feature>
<dbReference type="AlphaFoldDB" id="A0A6S6PF39"/>
<reference evidence="2 3" key="1">
    <citation type="submission" date="2020-07" db="EMBL/GenBank/DDBJ databases">
        <title>Complete Genome Sequence of an acetic acid bacterium, Acetobacter aceti JCM20276.</title>
        <authorList>
            <person name="Hirose Y."/>
            <person name="Mihara H."/>
        </authorList>
    </citation>
    <scope>NUCLEOTIDE SEQUENCE [LARGE SCALE GENOMIC DNA]</scope>
    <source>
        <strain evidence="2 3">JCM20276</strain>
    </source>
</reference>
<feature type="region of interest" description="Disordered" evidence="1">
    <location>
        <begin position="210"/>
        <end position="229"/>
    </location>
</feature>
<sequence>MTIFPFQSAVSRSFFRIVLPFSCALLAGCQHRDLVDTTLDWYHQHEGGIIAQQRPPAPGQFDPYPRVGLTPTTPPALPSPELRQSITNNLITSRNLTMRTAAQNGTLTPVIPPPPKAAITAKPAVSAADASKGGTTQAPTAATTTPVPNGGMGAILDAADSSSPPTGTTPATTPSPAPKAKSDATQAPPEAELAMPEFRGDAAIAATSVTGPLPEIPAGPPAIPSIPGFAPPRDALAMEPIRPDYDVSPKDGTLIGFLPGSDQMKPGQDGTLTKLINSRHGAPLFLHCSGETVSLSPDDQTQAVELGLLRGRTLADALIKKGMPASALHITSSAFGPAARVSTQG</sequence>
<dbReference type="Proteomes" id="UP000515220">
    <property type="component" value="Chromosome"/>
</dbReference>
<feature type="region of interest" description="Disordered" evidence="1">
    <location>
        <begin position="105"/>
        <end position="190"/>
    </location>
</feature>
<evidence type="ECO:0008006" key="4">
    <source>
        <dbReference type="Google" id="ProtNLM"/>
    </source>
</evidence>
<organism evidence="2 3">
    <name type="scientific">Acetobacter aceti</name>
    <dbReference type="NCBI Taxonomy" id="435"/>
    <lineage>
        <taxon>Bacteria</taxon>
        <taxon>Pseudomonadati</taxon>
        <taxon>Pseudomonadota</taxon>
        <taxon>Alphaproteobacteria</taxon>
        <taxon>Acetobacterales</taxon>
        <taxon>Acetobacteraceae</taxon>
        <taxon>Acetobacter</taxon>
        <taxon>Acetobacter subgen. Acetobacter</taxon>
    </lineage>
</organism>
<protein>
    <recommendedName>
        <fullName evidence="4">OmpA-like domain-containing protein</fullName>
    </recommendedName>
</protein>
<evidence type="ECO:0000313" key="3">
    <source>
        <dbReference type="Proteomes" id="UP000515220"/>
    </source>
</evidence>
<gene>
    <name evidence="2" type="ORF">AAJCM20276_09920</name>
</gene>
<feature type="compositionally biased region" description="Pro residues" evidence="1">
    <location>
        <begin position="214"/>
        <end position="224"/>
    </location>
</feature>
<evidence type="ECO:0000256" key="1">
    <source>
        <dbReference type="SAM" id="MobiDB-lite"/>
    </source>
</evidence>
<accession>A0A6S6PF39</accession>
<proteinExistence type="predicted"/>
<evidence type="ECO:0000313" key="2">
    <source>
        <dbReference type="EMBL" id="BCI66368.1"/>
    </source>
</evidence>
<feature type="compositionally biased region" description="Low complexity" evidence="1">
    <location>
        <begin position="135"/>
        <end position="148"/>
    </location>
</feature>